<dbReference type="Proteomes" id="UP000076837">
    <property type="component" value="Unassembled WGS sequence"/>
</dbReference>
<dbReference type="OrthoDB" id="3915838at2759"/>
<organism evidence="1 2">
    <name type="scientific">Didymella rabiei</name>
    <name type="common">Chickpea ascochyta blight fungus</name>
    <name type="synonym">Mycosphaerella rabiei</name>
    <dbReference type="NCBI Taxonomy" id="5454"/>
    <lineage>
        <taxon>Eukaryota</taxon>
        <taxon>Fungi</taxon>
        <taxon>Dikarya</taxon>
        <taxon>Ascomycota</taxon>
        <taxon>Pezizomycotina</taxon>
        <taxon>Dothideomycetes</taxon>
        <taxon>Pleosporomycetidae</taxon>
        <taxon>Pleosporales</taxon>
        <taxon>Pleosporineae</taxon>
        <taxon>Didymellaceae</taxon>
        <taxon>Ascochyta</taxon>
    </lineage>
</organism>
<dbReference type="PANTHER" id="PTHR43784">
    <property type="entry name" value="GDSL-LIKE LIPASE/ACYLHYDROLASE, PUTATIVE (AFU_ORTHOLOGUE AFUA_2G00820)-RELATED"/>
    <property type="match status" value="1"/>
</dbReference>
<dbReference type="EMBL" id="JYNV01000025">
    <property type="protein sequence ID" value="KZM28285.1"/>
    <property type="molecule type" value="Genomic_DNA"/>
</dbReference>
<dbReference type="AlphaFoldDB" id="A0A163M0C1"/>
<dbReference type="STRING" id="5454.A0A163M0C1"/>
<dbReference type="InterPro" id="IPR053140">
    <property type="entry name" value="GDSL_Rv0518-like"/>
</dbReference>
<dbReference type="PANTHER" id="PTHR43784:SF2">
    <property type="entry name" value="GDSL-LIKE LIPASE_ACYLHYDROLASE, PUTATIVE (AFU_ORTHOLOGUE AFUA_2G00820)-RELATED"/>
    <property type="match status" value="1"/>
</dbReference>
<gene>
    <name evidence="1" type="ORF">ST47_g577</name>
</gene>
<dbReference type="SUPFAM" id="SSF52266">
    <property type="entry name" value="SGNH hydrolase"/>
    <property type="match status" value="1"/>
</dbReference>
<reference evidence="1 2" key="1">
    <citation type="journal article" date="2016" name="Sci. Rep.">
        <title>Draft genome sequencing and secretome analysis of fungal phytopathogen Ascochyta rabiei provides insight into the necrotrophic effector repertoire.</title>
        <authorList>
            <person name="Verma S."/>
            <person name="Gazara R.K."/>
            <person name="Nizam S."/>
            <person name="Parween S."/>
            <person name="Chattopadhyay D."/>
            <person name="Verma P.K."/>
        </authorList>
    </citation>
    <scope>NUCLEOTIDE SEQUENCE [LARGE SCALE GENOMIC DNA]</scope>
    <source>
        <strain evidence="1 2">ArDII</strain>
    </source>
</reference>
<comment type="caution">
    <text evidence="1">The sequence shown here is derived from an EMBL/GenBank/DDBJ whole genome shotgun (WGS) entry which is preliminary data.</text>
</comment>
<evidence type="ECO:0000313" key="1">
    <source>
        <dbReference type="EMBL" id="KZM28285.1"/>
    </source>
</evidence>
<proteinExistence type="predicted"/>
<name>A0A163M0C1_DIDRA</name>
<dbReference type="Gene3D" id="3.40.50.1110">
    <property type="entry name" value="SGNH hydrolase"/>
    <property type="match status" value="1"/>
</dbReference>
<dbReference type="InterPro" id="IPR036514">
    <property type="entry name" value="SGNH_hydro_sf"/>
</dbReference>
<dbReference type="InterPro" id="IPR013830">
    <property type="entry name" value="SGNH_hydro"/>
</dbReference>
<accession>A0A163M0C1</accession>
<dbReference type="Pfam" id="PF13472">
    <property type="entry name" value="Lipase_GDSL_2"/>
    <property type="match status" value="1"/>
</dbReference>
<protein>
    <submittedName>
        <fullName evidence="1">Hydrolase</fullName>
    </submittedName>
</protein>
<sequence>MTAAASQRWVAAWFAPPSRMLSMGLVGRKLRQIVRVHASGQAVRLRLSNRYGDEPITLADVSVATSVHGPMVGKKSAQVLFNRQTQVILEPGSETISDPVPIEVEAFDAVAISFHLVKGEALTGHLVASQTSYVSSPEVAMKLPAELAFVEYPMMTNSWWLITGLDVMPMTPLNAVVAFGSSTTDGAGSTTNTNGRWPDYLAYRLKEAGGTQYMAVINAGLSGNQLTSSESVGLRNLPAGTRLPNFMFGDSGLRRYEWDVAPQSGATDLIIHIGSNDLRADVPAAKIIEAYKQVVLSARKTYKRVFGTTILPGGFSTEQSRQRQNINDWMLEDGKQLFDSVFDLGTPLRAETDHAKLNPAYDSGDGIHPNNAGYKVMADAIDINKLSGNAS</sequence>
<keyword evidence="2" id="KW-1185">Reference proteome</keyword>
<keyword evidence="1" id="KW-0378">Hydrolase</keyword>
<dbReference type="GO" id="GO:0016787">
    <property type="term" value="F:hydrolase activity"/>
    <property type="evidence" value="ECO:0007669"/>
    <property type="project" value="UniProtKB-KW"/>
</dbReference>
<evidence type="ECO:0000313" key="2">
    <source>
        <dbReference type="Proteomes" id="UP000076837"/>
    </source>
</evidence>